<comment type="caution">
    <text evidence="1">The sequence shown here is derived from an EMBL/GenBank/DDBJ whole genome shotgun (WGS) entry which is preliminary data.</text>
</comment>
<sequence>MPFRCALPPFITAHPRPCLQQFSQHLLFVRPTAAPPPSRGGRRRRELHSTASLRDDQIDNSANHYETLKLQPGATPGDIKKSFYSLSKTHHPDHNPSNPHAACRFMRISEAYSILSIPAKRAAYDRDTLRLHSSSSPHGHGHHARGSYSSTGPAGGRPASGLSRRRGTFHGPPPSFFRSGGWGAQGSKRQAAHEESTGGSSQSSSTAGAGSQQGATGTGTGTGAGTAGGMGPGQDPFGHGAEVPHFDRESHERTGRHIDRRRAARQHVDGEHISVEPERGMAGMFFIIGGVLVFSILGPVAIGRIWRGSNGIDQERKGKGKRTSVT</sequence>
<dbReference type="Proteomes" id="UP001497680">
    <property type="component" value="Unassembled WGS sequence"/>
</dbReference>
<evidence type="ECO:0000313" key="2">
    <source>
        <dbReference type="Proteomes" id="UP001497680"/>
    </source>
</evidence>
<proteinExistence type="predicted"/>
<keyword evidence="2" id="KW-1185">Reference proteome</keyword>
<gene>
    <name evidence="1" type="ORF">F4821DRAFT_58484</name>
</gene>
<accession>A0ACC0CJH8</accession>
<protein>
    <submittedName>
        <fullName evidence="1">DnaJ-domain-containing protein</fullName>
    </submittedName>
</protein>
<name>A0ACC0CJH8_9PEZI</name>
<evidence type="ECO:0000313" key="1">
    <source>
        <dbReference type="EMBL" id="KAI6080483.1"/>
    </source>
</evidence>
<dbReference type="EMBL" id="MU394440">
    <property type="protein sequence ID" value="KAI6080483.1"/>
    <property type="molecule type" value="Genomic_DNA"/>
</dbReference>
<reference evidence="1 2" key="1">
    <citation type="journal article" date="2022" name="New Phytol.">
        <title>Ecological generalism drives hyperdiversity of secondary metabolite gene clusters in xylarialean endophytes.</title>
        <authorList>
            <person name="Franco M.E.E."/>
            <person name="Wisecaver J.H."/>
            <person name="Arnold A.E."/>
            <person name="Ju Y.M."/>
            <person name="Slot J.C."/>
            <person name="Ahrendt S."/>
            <person name="Moore L.P."/>
            <person name="Eastman K.E."/>
            <person name="Scott K."/>
            <person name="Konkel Z."/>
            <person name="Mondo S.J."/>
            <person name="Kuo A."/>
            <person name="Hayes R.D."/>
            <person name="Haridas S."/>
            <person name="Andreopoulos B."/>
            <person name="Riley R."/>
            <person name="LaButti K."/>
            <person name="Pangilinan J."/>
            <person name="Lipzen A."/>
            <person name="Amirebrahimi M."/>
            <person name="Yan J."/>
            <person name="Adam C."/>
            <person name="Keymanesh K."/>
            <person name="Ng V."/>
            <person name="Louie K."/>
            <person name="Northen T."/>
            <person name="Drula E."/>
            <person name="Henrissat B."/>
            <person name="Hsieh H.M."/>
            <person name="Youens-Clark K."/>
            <person name="Lutzoni F."/>
            <person name="Miadlikowska J."/>
            <person name="Eastwood D.C."/>
            <person name="Hamelin R.C."/>
            <person name="Grigoriev I.V."/>
            <person name="U'Ren J.M."/>
        </authorList>
    </citation>
    <scope>NUCLEOTIDE SEQUENCE [LARGE SCALE GENOMIC DNA]</scope>
    <source>
        <strain evidence="1 2">ER1909</strain>
    </source>
</reference>
<organism evidence="1 2">
    <name type="scientific">Hypoxylon rubiginosum</name>
    <dbReference type="NCBI Taxonomy" id="110542"/>
    <lineage>
        <taxon>Eukaryota</taxon>
        <taxon>Fungi</taxon>
        <taxon>Dikarya</taxon>
        <taxon>Ascomycota</taxon>
        <taxon>Pezizomycotina</taxon>
        <taxon>Sordariomycetes</taxon>
        <taxon>Xylariomycetidae</taxon>
        <taxon>Xylariales</taxon>
        <taxon>Hypoxylaceae</taxon>
        <taxon>Hypoxylon</taxon>
    </lineage>
</organism>